<evidence type="ECO:0000313" key="1">
    <source>
        <dbReference type="EMBL" id="EAS41997.1"/>
    </source>
</evidence>
<dbReference type="HOGENOM" id="CLU_3237429_0_0_6"/>
<gene>
    <name evidence="1" type="ORF">P3TCK_11819</name>
</gene>
<accession>Q1Z0H5</accession>
<protein>
    <submittedName>
        <fullName evidence="1">Uncharacterized protein</fullName>
    </submittedName>
</protein>
<evidence type="ECO:0000313" key="2">
    <source>
        <dbReference type="Proteomes" id="UP000003789"/>
    </source>
</evidence>
<dbReference type="EMBL" id="AAPH01000026">
    <property type="protein sequence ID" value="EAS41997.1"/>
    <property type="molecule type" value="Genomic_DNA"/>
</dbReference>
<dbReference type="Proteomes" id="UP000003789">
    <property type="component" value="Unassembled WGS sequence"/>
</dbReference>
<dbReference type="RefSeq" id="WP_006230386.1">
    <property type="nucleotide sequence ID" value="NZ_CH724134.1"/>
</dbReference>
<name>Q1Z0H5_9GAMM</name>
<sequence length="43" mass="5055">MDALHKKTLVVPTEDELLVIQPNDLYLMHDEYNEDDDDIIILN</sequence>
<proteinExistence type="predicted"/>
<organism evidence="1 2">
    <name type="scientific">Photobacterium profundum 3TCK</name>
    <dbReference type="NCBI Taxonomy" id="314280"/>
    <lineage>
        <taxon>Bacteria</taxon>
        <taxon>Pseudomonadati</taxon>
        <taxon>Pseudomonadota</taxon>
        <taxon>Gammaproteobacteria</taxon>
        <taxon>Vibrionales</taxon>
        <taxon>Vibrionaceae</taxon>
        <taxon>Photobacterium</taxon>
    </lineage>
</organism>
<comment type="caution">
    <text evidence="1">The sequence shown here is derived from an EMBL/GenBank/DDBJ whole genome shotgun (WGS) entry which is preliminary data.</text>
</comment>
<reference evidence="1 2" key="1">
    <citation type="submission" date="2006-03" db="EMBL/GenBank/DDBJ databases">
        <authorList>
            <person name="Bartlett D.H."/>
            <person name="Valle G."/>
            <person name="Lauro F.M."/>
            <person name="Vezzi A."/>
            <person name="Simonato F."/>
            <person name="Eloe E."/>
            <person name="Vitulo N."/>
            <person name="Stratton T.K."/>
            <person name="D'angelo M."/>
            <person name="Ferriera S."/>
            <person name="Johnson J."/>
            <person name="Kravitz S."/>
            <person name="Beeson K."/>
            <person name="Sutton G."/>
            <person name="Rogers Y."/>
            <person name="Friedman R."/>
            <person name="Frazier M."/>
            <person name="Venter J.C."/>
        </authorList>
    </citation>
    <scope>NUCLEOTIDE SEQUENCE [LARGE SCALE GENOMIC DNA]</scope>
    <source>
        <strain evidence="1 2">3TCK</strain>
    </source>
</reference>
<dbReference type="AlphaFoldDB" id="Q1Z0H5"/>